<sequence>MKICILFDYDQNANENTKMIFINSIYAYINAFLELNTHNTFILVNNKQIFFDSSKNTTYKDVLKINTVPITAGDIGYALLLEPSYILVCSMFGDSLKYIDLIKCISAAIELNIKIDVFCTKPSTYWKLLAKGTSGIFIENDFVSLIKSLGGKTLKNTLEVNAKCFCCNKDVKLGQCCPICLAIFCKFTPICKCCKTKFNFT</sequence>
<dbReference type="OrthoDB" id="17307at2759"/>
<reference evidence="1 2" key="1">
    <citation type="journal article" date="2017" name="Environ. Microbiol.">
        <title>Decay of the glycolytic pathway and adaptation to intranuclear parasitism within Enterocytozoonidae microsporidia.</title>
        <authorList>
            <person name="Wiredu Boakye D."/>
            <person name="Jaroenlak P."/>
            <person name="Prachumwat A."/>
            <person name="Williams T.A."/>
            <person name="Bateman K.S."/>
            <person name="Itsathitphaisarn O."/>
            <person name="Sritunyalucksana K."/>
            <person name="Paszkiewicz K.H."/>
            <person name="Moore K.A."/>
            <person name="Stentiford G.D."/>
            <person name="Williams B.A."/>
        </authorList>
    </citation>
    <scope>NUCLEOTIDE SEQUENCE [LARGE SCALE GENOMIC DNA]</scope>
    <source>
        <strain evidence="1 2">TH1</strain>
    </source>
</reference>
<dbReference type="VEuPathDB" id="MicrosporidiaDB:EHP00_1700"/>
<organism evidence="1 2">
    <name type="scientific">Ecytonucleospora hepatopenaei</name>
    <dbReference type="NCBI Taxonomy" id="646526"/>
    <lineage>
        <taxon>Eukaryota</taxon>
        <taxon>Fungi</taxon>
        <taxon>Fungi incertae sedis</taxon>
        <taxon>Microsporidia</taxon>
        <taxon>Enterocytozoonidae</taxon>
        <taxon>Ecytonucleospora</taxon>
    </lineage>
</organism>
<proteinExistence type="predicted"/>
<dbReference type="STRING" id="646526.A0A1W0E477"/>
<protein>
    <submittedName>
        <fullName evidence="1">Gtf2h3</fullName>
    </submittedName>
</protein>
<name>A0A1W0E477_9MICR</name>
<dbReference type="Proteomes" id="UP000192758">
    <property type="component" value="Unassembled WGS sequence"/>
</dbReference>
<evidence type="ECO:0000313" key="1">
    <source>
        <dbReference type="EMBL" id="OQS54040.1"/>
    </source>
</evidence>
<comment type="caution">
    <text evidence="1">The sequence shown here is derived from an EMBL/GenBank/DDBJ whole genome shotgun (WGS) entry which is preliminary data.</text>
</comment>
<dbReference type="EMBL" id="MNPJ01000023">
    <property type="protein sequence ID" value="OQS54040.1"/>
    <property type="molecule type" value="Genomic_DNA"/>
</dbReference>
<dbReference type="AlphaFoldDB" id="A0A1W0E477"/>
<accession>A0A1W0E477</accession>
<gene>
    <name evidence="1" type="primary">gtf2h3</name>
    <name evidence="1" type="ORF">EHP00_1700</name>
</gene>
<keyword evidence="2" id="KW-1185">Reference proteome</keyword>
<evidence type="ECO:0000313" key="2">
    <source>
        <dbReference type="Proteomes" id="UP000192758"/>
    </source>
</evidence>